<organism evidence="2">
    <name type="scientific">Neobodo designis</name>
    <name type="common">Flagellated protozoan</name>
    <name type="synonym">Bodo designis</name>
    <dbReference type="NCBI Taxonomy" id="312471"/>
    <lineage>
        <taxon>Eukaryota</taxon>
        <taxon>Discoba</taxon>
        <taxon>Euglenozoa</taxon>
        <taxon>Kinetoplastea</taxon>
        <taxon>Metakinetoplastina</taxon>
        <taxon>Neobodonida</taxon>
        <taxon>Neobodo</taxon>
    </lineage>
</organism>
<feature type="region of interest" description="Disordered" evidence="1">
    <location>
        <begin position="1"/>
        <end position="73"/>
    </location>
</feature>
<evidence type="ECO:0000256" key="1">
    <source>
        <dbReference type="SAM" id="MobiDB-lite"/>
    </source>
</evidence>
<feature type="region of interest" description="Disordered" evidence="1">
    <location>
        <begin position="85"/>
        <end position="166"/>
    </location>
</feature>
<sequence length="166" mass="18166">MGCAHSTAAEAPRRRTRASDDHRPVNRSALDATTQPRTDAPPPTAQFADPRSSTTRRHVPLPKRAAGREFGSFNRNVMYTLPMGAGEAYYNPSGSPSVHPAAATAERASSTVHVTNKPLRLPPRPKKAKSSSSLGRAWEHRQHTESARREREENRAGPATVLTPWT</sequence>
<evidence type="ECO:0000313" key="2">
    <source>
        <dbReference type="EMBL" id="CAD9155783.1"/>
    </source>
</evidence>
<dbReference type="AlphaFoldDB" id="A0A7S1R3N9"/>
<proteinExistence type="predicted"/>
<reference evidence="2" key="1">
    <citation type="submission" date="2021-01" db="EMBL/GenBank/DDBJ databases">
        <authorList>
            <person name="Corre E."/>
            <person name="Pelletier E."/>
            <person name="Niang G."/>
            <person name="Scheremetjew M."/>
            <person name="Finn R."/>
            <person name="Kale V."/>
            <person name="Holt S."/>
            <person name="Cochrane G."/>
            <person name="Meng A."/>
            <person name="Brown T."/>
            <person name="Cohen L."/>
        </authorList>
    </citation>
    <scope>NUCLEOTIDE SEQUENCE</scope>
    <source>
        <strain evidence="2">CCAP 1951/1</strain>
    </source>
</reference>
<feature type="compositionally biased region" description="Basic and acidic residues" evidence="1">
    <location>
        <begin position="11"/>
        <end position="24"/>
    </location>
</feature>
<accession>A0A7S1R3N9</accession>
<gene>
    <name evidence="2" type="ORF">NDES1114_LOCUS35350</name>
</gene>
<protein>
    <submittedName>
        <fullName evidence="2">Uncharacterized protein</fullName>
    </submittedName>
</protein>
<dbReference type="EMBL" id="HBGF01052810">
    <property type="protein sequence ID" value="CAD9155783.1"/>
    <property type="molecule type" value="Transcribed_RNA"/>
</dbReference>
<feature type="compositionally biased region" description="Basic and acidic residues" evidence="1">
    <location>
        <begin position="137"/>
        <end position="155"/>
    </location>
</feature>
<name>A0A7S1R3N9_NEODS</name>